<dbReference type="Gene3D" id="1.10.10.10">
    <property type="entry name" value="Winged helix-like DNA-binding domain superfamily/Winged helix DNA-binding domain"/>
    <property type="match status" value="1"/>
</dbReference>
<dbReference type="Pfam" id="PF07848">
    <property type="entry name" value="PaaX"/>
    <property type="match status" value="1"/>
</dbReference>
<feature type="domain" description="Transcriptional repressor PaaX-like N-terminal" evidence="1">
    <location>
        <begin position="9"/>
        <end position="70"/>
    </location>
</feature>
<dbReference type="PANTHER" id="PTHR30319">
    <property type="entry name" value="PHENYLACETIC ACID REGULATOR-RELATED TRANSCRIPTIONAL REPRESSOR"/>
    <property type="match status" value="1"/>
</dbReference>
<dbReference type="InterPro" id="IPR012906">
    <property type="entry name" value="PaaX-like_N"/>
</dbReference>
<reference evidence="4 5" key="1">
    <citation type="submission" date="2024-02" db="EMBL/GenBank/DDBJ databases">
        <title>Full genome sequence of Nocardioides kribbensis.</title>
        <authorList>
            <person name="Poletto B.L."/>
            <person name="Silva G."/>
            <person name="Galante D."/>
            <person name="Campos K.R."/>
            <person name="Santos M.B.N."/>
            <person name="Sacchi C.T."/>
        </authorList>
    </citation>
    <scope>NUCLEOTIDE SEQUENCE [LARGE SCALE GENOMIC DNA]</scope>
    <source>
        <strain evidence="4 5">O4R</strain>
    </source>
</reference>
<dbReference type="Pfam" id="PF20803">
    <property type="entry name" value="PaaX_M"/>
    <property type="match status" value="1"/>
</dbReference>
<dbReference type="PANTHER" id="PTHR30319:SF1">
    <property type="entry name" value="TRANSCRIPTIONAL REPRESSOR PAAX"/>
    <property type="match status" value="1"/>
</dbReference>
<dbReference type="Proteomes" id="UP001482520">
    <property type="component" value="Unassembled WGS sequence"/>
</dbReference>
<dbReference type="Pfam" id="PF08223">
    <property type="entry name" value="PaaX_C"/>
    <property type="match status" value="1"/>
</dbReference>
<dbReference type="Gene3D" id="3.30.70.2650">
    <property type="match status" value="1"/>
</dbReference>
<dbReference type="InterPro" id="IPR048846">
    <property type="entry name" value="PaaX-like_central"/>
</dbReference>
<dbReference type="InterPro" id="IPR036388">
    <property type="entry name" value="WH-like_DNA-bd_sf"/>
</dbReference>
<evidence type="ECO:0000313" key="4">
    <source>
        <dbReference type="EMBL" id="MEQ7848223.1"/>
    </source>
</evidence>
<evidence type="ECO:0000259" key="1">
    <source>
        <dbReference type="Pfam" id="PF07848"/>
    </source>
</evidence>
<dbReference type="InterPro" id="IPR013225">
    <property type="entry name" value="PaaX_C"/>
</dbReference>
<dbReference type="Gene3D" id="1.20.58.1460">
    <property type="match status" value="1"/>
</dbReference>
<organism evidence="4 5">
    <name type="scientific">Nocardioides kribbensis</name>
    <dbReference type="NCBI Taxonomy" id="305517"/>
    <lineage>
        <taxon>Bacteria</taxon>
        <taxon>Bacillati</taxon>
        <taxon>Actinomycetota</taxon>
        <taxon>Actinomycetes</taxon>
        <taxon>Propionibacteriales</taxon>
        <taxon>Nocardioidaceae</taxon>
        <taxon>Nocardioides</taxon>
    </lineage>
</organism>
<evidence type="ECO:0000259" key="3">
    <source>
        <dbReference type="Pfam" id="PF20803"/>
    </source>
</evidence>
<sequence>MPEVKPLPARSVVLSLLLGAHPRPMTGAELVGAGEHLGIAPATVRVALSRAVAAGDVTREGAEHRLGRRLVERRERQEHRPRAAAWDGDWEMVVVTVAGRPGAERSALRSRLAAARLAELREGVWTRPANLERPTPADPTTTLFRARPDDEPGALAARLWDLRGWAEEAERTTAALAEAATPATRLALAARLVRHLAADPLLPAPLEPPGWPAARARAAYDGYQRELVAEVLGGTVTPGRP</sequence>
<comment type="caution">
    <text evidence="4">The sequence shown here is derived from an EMBL/GenBank/DDBJ whole genome shotgun (WGS) entry which is preliminary data.</text>
</comment>
<dbReference type="RefSeq" id="WP_349804939.1">
    <property type="nucleotide sequence ID" value="NZ_JBEGDP010000014.1"/>
</dbReference>
<evidence type="ECO:0000259" key="2">
    <source>
        <dbReference type="Pfam" id="PF08223"/>
    </source>
</evidence>
<accession>A0ABV1P0E1</accession>
<protein>
    <submittedName>
        <fullName evidence="4">PaaX family transcriptional regulator C-terminal domain-containing protein</fullName>
    </submittedName>
</protein>
<evidence type="ECO:0000313" key="5">
    <source>
        <dbReference type="Proteomes" id="UP001482520"/>
    </source>
</evidence>
<proteinExistence type="predicted"/>
<dbReference type="EMBL" id="JBEGDP010000014">
    <property type="protein sequence ID" value="MEQ7848223.1"/>
    <property type="molecule type" value="Genomic_DNA"/>
</dbReference>
<feature type="domain" description="Transcriptional repressor PaaX-like C-terminal" evidence="2">
    <location>
        <begin position="179"/>
        <end position="228"/>
    </location>
</feature>
<keyword evidence="5" id="KW-1185">Reference proteome</keyword>
<name>A0ABV1P0E1_9ACTN</name>
<feature type="domain" description="Transcriptional repressor PaaX-like central Cas2-like" evidence="3">
    <location>
        <begin position="84"/>
        <end position="133"/>
    </location>
</feature>
<gene>
    <name evidence="4" type="ORF">V6R90_13135</name>
</gene>